<dbReference type="GO" id="GO:0016887">
    <property type="term" value="F:ATP hydrolysis activity"/>
    <property type="evidence" value="ECO:0007669"/>
    <property type="project" value="InterPro"/>
</dbReference>
<accession>A0LKG3</accession>
<protein>
    <submittedName>
        <fullName evidence="6">ABC transporter related</fullName>
    </submittedName>
</protein>
<dbReference type="InterPro" id="IPR017871">
    <property type="entry name" value="ABC_transporter-like_CS"/>
</dbReference>
<dbReference type="Gene3D" id="3.40.50.300">
    <property type="entry name" value="P-loop containing nucleotide triphosphate hydrolases"/>
    <property type="match status" value="1"/>
</dbReference>
<dbReference type="Pfam" id="PF00005">
    <property type="entry name" value="ABC_tran"/>
    <property type="match status" value="1"/>
</dbReference>
<keyword evidence="2" id="KW-0547">Nucleotide-binding</keyword>
<dbReference type="AlphaFoldDB" id="A0LKG3"/>
<dbReference type="SMART" id="SM00382">
    <property type="entry name" value="AAA"/>
    <property type="match status" value="1"/>
</dbReference>
<dbReference type="InterPro" id="IPR003439">
    <property type="entry name" value="ABC_transporter-like_ATP-bd"/>
</dbReference>
<dbReference type="InParanoid" id="A0LKG3"/>
<dbReference type="CDD" id="cd03255">
    <property type="entry name" value="ABC_MJ0796_LolCDE_FtsE"/>
    <property type="match status" value="1"/>
</dbReference>
<dbReference type="PROSITE" id="PS50893">
    <property type="entry name" value="ABC_TRANSPORTER_2"/>
    <property type="match status" value="1"/>
</dbReference>
<evidence type="ECO:0000313" key="6">
    <source>
        <dbReference type="EMBL" id="ABK17915.1"/>
    </source>
</evidence>
<proteinExistence type="inferred from homology"/>
<comment type="similarity">
    <text evidence="4">Belongs to the ABC transporter superfamily. Macrolide exporter (TC 3.A.1.122) family.</text>
</comment>
<dbReference type="GO" id="GO:0098796">
    <property type="term" value="C:membrane protein complex"/>
    <property type="evidence" value="ECO:0007669"/>
    <property type="project" value="UniProtKB-ARBA"/>
</dbReference>
<evidence type="ECO:0000313" key="7">
    <source>
        <dbReference type="Proteomes" id="UP000001784"/>
    </source>
</evidence>
<dbReference type="InterPro" id="IPR027417">
    <property type="entry name" value="P-loop_NTPase"/>
</dbReference>
<keyword evidence="1" id="KW-0813">Transport</keyword>
<sequence length="250" mass="27936">MHRHRPEEPVIEICDLTRSFENGVGMIPVLHRVDLTIYPGEMVAIMGPSGSGKSTLLAILGLFLAPSSGTYKVLDRNVLELSRAAQAEFRRNVVGFVFQSCNLIEHSTVYENLEYPLIYAGIRRRERTGRILDALTRVNMSHRLHHPSNLLSGGEQQRVAVARAVVNRPRIILADEPTGQLDRSNGQMVMDYFNHFVEDEETAVVLVTHDPEVAARCHRICYLEDGVLVSRGRPGVFRSRSSSVHTPGEA</sequence>
<feature type="domain" description="ABC transporter" evidence="5">
    <location>
        <begin position="11"/>
        <end position="250"/>
    </location>
</feature>
<dbReference type="EMBL" id="CP000478">
    <property type="protein sequence ID" value="ABK17915.1"/>
    <property type="molecule type" value="Genomic_DNA"/>
</dbReference>
<dbReference type="PROSITE" id="PS00211">
    <property type="entry name" value="ABC_TRANSPORTER_1"/>
    <property type="match status" value="1"/>
</dbReference>
<dbReference type="PANTHER" id="PTHR24220">
    <property type="entry name" value="IMPORT ATP-BINDING PROTEIN"/>
    <property type="match status" value="1"/>
</dbReference>
<dbReference type="FunFam" id="3.40.50.300:FF:000032">
    <property type="entry name" value="Export ABC transporter ATP-binding protein"/>
    <property type="match status" value="1"/>
</dbReference>
<dbReference type="GO" id="GO:0005886">
    <property type="term" value="C:plasma membrane"/>
    <property type="evidence" value="ECO:0007669"/>
    <property type="project" value="TreeGrafter"/>
</dbReference>
<evidence type="ECO:0000256" key="4">
    <source>
        <dbReference type="ARBA" id="ARBA00038388"/>
    </source>
</evidence>
<dbReference type="InterPro" id="IPR017911">
    <property type="entry name" value="MacB-like_ATP-bd"/>
</dbReference>
<dbReference type="Proteomes" id="UP000001784">
    <property type="component" value="Chromosome"/>
</dbReference>
<dbReference type="PANTHER" id="PTHR24220:SF86">
    <property type="entry name" value="ABC TRANSPORTER ABCH.1"/>
    <property type="match status" value="1"/>
</dbReference>
<dbReference type="STRING" id="335543.Sfum_2233"/>
<organism evidence="6 7">
    <name type="scientific">Syntrophobacter fumaroxidans (strain DSM 10017 / MPOB)</name>
    <dbReference type="NCBI Taxonomy" id="335543"/>
    <lineage>
        <taxon>Bacteria</taxon>
        <taxon>Pseudomonadati</taxon>
        <taxon>Thermodesulfobacteriota</taxon>
        <taxon>Syntrophobacteria</taxon>
        <taxon>Syntrophobacterales</taxon>
        <taxon>Syntrophobacteraceae</taxon>
        <taxon>Syntrophobacter</taxon>
    </lineage>
</organism>
<evidence type="ECO:0000256" key="1">
    <source>
        <dbReference type="ARBA" id="ARBA00022448"/>
    </source>
</evidence>
<keyword evidence="7" id="KW-1185">Reference proteome</keyword>
<evidence type="ECO:0000256" key="2">
    <source>
        <dbReference type="ARBA" id="ARBA00022741"/>
    </source>
</evidence>
<dbReference type="KEGG" id="sfu:Sfum_2233"/>
<reference evidence="6 7" key="1">
    <citation type="submission" date="2006-10" db="EMBL/GenBank/DDBJ databases">
        <title>Complete sequence of Syntrophobacter fumaroxidans MPOB.</title>
        <authorList>
            <consortium name="US DOE Joint Genome Institute"/>
            <person name="Copeland A."/>
            <person name="Lucas S."/>
            <person name="Lapidus A."/>
            <person name="Barry K."/>
            <person name="Detter J.C."/>
            <person name="Glavina del Rio T."/>
            <person name="Hammon N."/>
            <person name="Israni S."/>
            <person name="Pitluck S."/>
            <person name="Goltsman E.G."/>
            <person name="Martinez M."/>
            <person name="Schmutz J."/>
            <person name="Larimer F."/>
            <person name="Land M."/>
            <person name="Hauser L."/>
            <person name="Kyrpides N."/>
            <person name="Kim E."/>
            <person name="Boone D.R."/>
            <person name="Brockman F."/>
            <person name="Culley D."/>
            <person name="Ferry J."/>
            <person name="Gunsalus R."/>
            <person name="McInerney M.J."/>
            <person name="Morrison M."/>
            <person name="Plugge C."/>
            <person name="Rohlin L."/>
            <person name="Scholten J."/>
            <person name="Sieber J."/>
            <person name="Stams A.J.M."/>
            <person name="Worm P."/>
            <person name="Henstra A.M."/>
            <person name="Richardson P."/>
        </authorList>
    </citation>
    <scope>NUCLEOTIDE SEQUENCE [LARGE SCALE GENOMIC DNA]</scope>
    <source>
        <strain evidence="7">DSM 10017 / MPOB</strain>
    </source>
</reference>
<evidence type="ECO:0000256" key="3">
    <source>
        <dbReference type="ARBA" id="ARBA00022840"/>
    </source>
</evidence>
<dbReference type="RefSeq" id="WP_011699084.1">
    <property type="nucleotide sequence ID" value="NC_008554.1"/>
</dbReference>
<evidence type="ECO:0000259" key="5">
    <source>
        <dbReference type="PROSITE" id="PS50893"/>
    </source>
</evidence>
<keyword evidence="3" id="KW-0067">ATP-binding</keyword>
<dbReference type="GO" id="GO:0022857">
    <property type="term" value="F:transmembrane transporter activity"/>
    <property type="evidence" value="ECO:0007669"/>
    <property type="project" value="TreeGrafter"/>
</dbReference>
<dbReference type="eggNOG" id="COG1136">
    <property type="taxonomic scope" value="Bacteria"/>
</dbReference>
<dbReference type="HOGENOM" id="CLU_000604_1_22_7"/>
<dbReference type="InterPro" id="IPR003593">
    <property type="entry name" value="AAA+_ATPase"/>
</dbReference>
<gene>
    <name evidence="6" type="ordered locus">Sfum_2233</name>
</gene>
<dbReference type="SUPFAM" id="SSF52540">
    <property type="entry name" value="P-loop containing nucleoside triphosphate hydrolases"/>
    <property type="match status" value="1"/>
</dbReference>
<dbReference type="InterPro" id="IPR015854">
    <property type="entry name" value="ABC_transpr_LolD-like"/>
</dbReference>
<name>A0LKG3_SYNFM</name>
<dbReference type="GO" id="GO:0005524">
    <property type="term" value="F:ATP binding"/>
    <property type="evidence" value="ECO:0007669"/>
    <property type="project" value="UniProtKB-KW"/>
</dbReference>